<gene>
    <name evidence="1" type="ORF">PECUL_23A003636</name>
</gene>
<reference evidence="1" key="1">
    <citation type="submission" date="2022-03" db="EMBL/GenBank/DDBJ databases">
        <authorList>
            <person name="Alioto T."/>
            <person name="Alioto T."/>
            <person name="Gomez Garrido J."/>
        </authorList>
    </citation>
    <scope>NUCLEOTIDE SEQUENCE</scope>
</reference>
<dbReference type="Proteomes" id="UP001295444">
    <property type="component" value="Chromosome 01"/>
</dbReference>
<dbReference type="EMBL" id="OW240912">
    <property type="protein sequence ID" value="CAH2219028.1"/>
    <property type="molecule type" value="Genomic_DNA"/>
</dbReference>
<organism evidence="1 2">
    <name type="scientific">Pelobates cultripes</name>
    <name type="common">Western spadefoot toad</name>
    <dbReference type="NCBI Taxonomy" id="61616"/>
    <lineage>
        <taxon>Eukaryota</taxon>
        <taxon>Metazoa</taxon>
        <taxon>Chordata</taxon>
        <taxon>Craniata</taxon>
        <taxon>Vertebrata</taxon>
        <taxon>Euteleostomi</taxon>
        <taxon>Amphibia</taxon>
        <taxon>Batrachia</taxon>
        <taxon>Anura</taxon>
        <taxon>Pelobatoidea</taxon>
        <taxon>Pelobatidae</taxon>
        <taxon>Pelobates</taxon>
    </lineage>
</organism>
<evidence type="ECO:0000313" key="1">
    <source>
        <dbReference type="EMBL" id="CAH2219028.1"/>
    </source>
</evidence>
<sequence length="92" mass="10209">MGSCIPKSARRTLATLKEENAKSITTCSSEIQIESGEETIKSNELHYATIDFGFTESMKDKSADQNTTPCTTYATIKTNNEDNDAYDYVLVQ</sequence>
<keyword evidence="2" id="KW-1185">Reference proteome</keyword>
<accession>A0AAD1VJB0</accession>
<dbReference type="AlphaFoldDB" id="A0AAD1VJB0"/>
<proteinExistence type="predicted"/>
<name>A0AAD1VJB0_PELCU</name>
<protein>
    <submittedName>
        <fullName evidence="1">Uncharacterized protein</fullName>
    </submittedName>
</protein>
<evidence type="ECO:0000313" key="2">
    <source>
        <dbReference type="Proteomes" id="UP001295444"/>
    </source>
</evidence>